<evidence type="ECO:0000313" key="1">
    <source>
        <dbReference type="Proteomes" id="UP001515500"/>
    </source>
</evidence>
<name>A0AB40C7G2_DIOCR</name>
<proteinExistence type="predicted"/>
<dbReference type="RefSeq" id="XP_039135756.1">
    <property type="nucleotide sequence ID" value="XM_039279822.1"/>
</dbReference>
<protein>
    <submittedName>
        <fullName evidence="2">DNA polymerase zeta catalytic subunit-like</fullName>
    </submittedName>
</protein>
<sequence>MSQSMNLTDWNLPVRTQKIEFAVKDEDSTTIDTEALGLLGWLASSQAIKELNTDDELVQEAILSSILSTKSYKQALEIAHLDYENASQQKCLDILDSICDDEKFVELREQTSWPTYFDDKVSDALGNVIQ</sequence>
<evidence type="ECO:0000313" key="2">
    <source>
        <dbReference type="RefSeq" id="XP_039135756.1"/>
    </source>
</evidence>
<dbReference type="GeneID" id="120273184"/>
<organism evidence="1 2">
    <name type="scientific">Dioscorea cayennensis subsp. rotundata</name>
    <name type="common">White Guinea yam</name>
    <name type="synonym">Dioscorea rotundata</name>
    <dbReference type="NCBI Taxonomy" id="55577"/>
    <lineage>
        <taxon>Eukaryota</taxon>
        <taxon>Viridiplantae</taxon>
        <taxon>Streptophyta</taxon>
        <taxon>Embryophyta</taxon>
        <taxon>Tracheophyta</taxon>
        <taxon>Spermatophyta</taxon>
        <taxon>Magnoliopsida</taxon>
        <taxon>Liliopsida</taxon>
        <taxon>Dioscoreales</taxon>
        <taxon>Dioscoreaceae</taxon>
        <taxon>Dioscorea</taxon>
    </lineage>
</organism>
<accession>A0AB40C7G2</accession>
<reference evidence="2" key="1">
    <citation type="submission" date="2025-08" db="UniProtKB">
        <authorList>
            <consortium name="RefSeq"/>
        </authorList>
    </citation>
    <scope>IDENTIFICATION</scope>
</reference>
<gene>
    <name evidence="2" type="primary">LOC120273184</name>
</gene>
<dbReference type="AlphaFoldDB" id="A0AB40C7G2"/>
<keyword evidence="1" id="KW-1185">Reference proteome</keyword>
<dbReference type="Proteomes" id="UP001515500">
    <property type="component" value="Chromosome 12"/>
</dbReference>